<evidence type="ECO:0000256" key="4">
    <source>
        <dbReference type="ARBA" id="ARBA00022692"/>
    </source>
</evidence>
<dbReference type="Pfam" id="PF03601">
    <property type="entry name" value="Cons_hypoth698"/>
    <property type="match status" value="1"/>
</dbReference>
<keyword evidence="6 7" id="KW-0472">Membrane</keyword>
<evidence type="ECO:0000256" key="2">
    <source>
        <dbReference type="ARBA" id="ARBA00007977"/>
    </source>
</evidence>
<dbReference type="PANTHER" id="PTHR30106">
    <property type="entry name" value="INNER MEMBRANE PROTEIN YEIH-RELATED"/>
    <property type="match status" value="1"/>
</dbReference>
<keyword evidence="3" id="KW-1003">Cell membrane</keyword>
<feature type="transmembrane region" description="Helical" evidence="7">
    <location>
        <begin position="172"/>
        <end position="189"/>
    </location>
</feature>
<evidence type="ECO:0000256" key="1">
    <source>
        <dbReference type="ARBA" id="ARBA00004651"/>
    </source>
</evidence>
<comment type="similarity">
    <text evidence="2">Belongs to the UPF0324 family.</text>
</comment>
<feature type="transmembrane region" description="Helical" evidence="7">
    <location>
        <begin position="21"/>
        <end position="41"/>
    </location>
</feature>
<keyword evidence="5 7" id="KW-1133">Transmembrane helix</keyword>
<feature type="transmembrane region" description="Helical" evidence="7">
    <location>
        <begin position="300"/>
        <end position="323"/>
    </location>
</feature>
<feature type="transmembrane region" description="Helical" evidence="7">
    <location>
        <begin position="113"/>
        <end position="131"/>
    </location>
</feature>
<dbReference type="GO" id="GO:0005886">
    <property type="term" value="C:plasma membrane"/>
    <property type="evidence" value="ECO:0007669"/>
    <property type="project" value="UniProtKB-SubCell"/>
</dbReference>
<name>A0A1T4M8W0_9FIRM</name>
<dbReference type="EMBL" id="FUXM01000003">
    <property type="protein sequence ID" value="SJZ63372.1"/>
    <property type="molecule type" value="Genomic_DNA"/>
</dbReference>
<evidence type="ECO:0000256" key="3">
    <source>
        <dbReference type="ARBA" id="ARBA00022475"/>
    </source>
</evidence>
<dbReference type="RefSeq" id="WP_078664619.1">
    <property type="nucleotide sequence ID" value="NZ_FUXM01000003.1"/>
</dbReference>
<dbReference type="PANTHER" id="PTHR30106:SF2">
    <property type="entry name" value="UPF0324 INNER MEMBRANE PROTEIN YEIH"/>
    <property type="match status" value="1"/>
</dbReference>
<evidence type="ECO:0000256" key="7">
    <source>
        <dbReference type="SAM" id="Phobius"/>
    </source>
</evidence>
<evidence type="ECO:0000313" key="9">
    <source>
        <dbReference type="Proteomes" id="UP000189933"/>
    </source>
</evidence>
<evidence type="ECO:0000256" key="5">
    <source>
        <dbReference type="ARBA" id="ARBA00022989"/>
    </source>
</evidence>
<evidence type="ECO:0000256" key="6">
    <source>
        <dbReference type="ARBA" id="ARBA00023136"/>
    </source>
</evidence>
<feature type="transmembrane region" description="Helical" evidence="7">
    <location>
        <begin position="335"/>
        <end position="358"/>
    </location>
</feature>
<dbReference type="AlphaFoldDB" id="A0A1T4M8W0"/>
<organism evidence="8 9">
    <name type="scientific">Carboxydocella sporoproducens DSM 16521</name>
    <dbReference type="NCBI Taxonomy" id="1121270"/>
    <lineage>
        <taxon>Bacteria</taxon>
        <taxon>Bacillati</taxon>
        <taxon>Bacillota</taxon>
        <taxon>Clostridia</taxon>
        <taxon>Eubacteriales</taxon>
        <taxon>Clostridiales Family XVI. Incertae Sedis</taxon>
        <taxon>Carboxydocella</taxon>
    </lineage>
</organism>
<protein>
    <submittedName>
        <fullName evidence="8">Conserved hypothetical integral membrane protein</fullName>
    </submittedName>
</protein>
<reference evidence="9" key="1">
    <citation type="submission" date="2017-02" db="EMBL/GenBank/DDBJ databases">
        <authorList>
            <person name="Varghese N."/>
            <person name="Submissions S."/>
        </authorList>
    </citation>
    <scope>NUCLEOTIDE SEQUENCE [LARGE SCALE GENOMIC DNA]</scope>
    <source>
        <strain evidence="9">DSM 16521</strain>
    </source>
</reference>
<feature type="transmembrane region" description="Helical" evidence="7">
    <location>
        <begin position="143"/>
        <end position="160"/>
    </location>
</feature>
<sequence length="359" mass="38329">MQNTKGQVKTGINERIKDATAWIAEHLPGFLLVTAVTFIAIKLQSTRLFSEVLPLSSLIIAIIIGMTIKNVISLPTSTQKGISFSAKKILRLAIIFLGFRLSISQVLEVGPSALISILIATTSAILFTLWLGRIMDVPLKRALLLGSGVSICGAAAVAAVDAVIKSEEEDTAFAIGAVTLFGTIFMFLYPALHGLLNIPDLFYALWAGSSIHEVAQVAAASVVASGQFKAMASTVKMIRVLFIIPLTLILTFIPWNDNVTEEDKNPVTPPQKSKITIPWFAILFFVMVLINSFAGLPQNVVAGLITFDNWIMTAAMAGLGLDLSFKAMAKIGTRAVILGAVSSVFISILSAAVIGVILD</sequence>
<feature type="transmembrane region" description="Helical" evidence="7">
    <location>
        <begin position="237"/>
        <end position="255"/>
    </location>
</feature>
<feature type="transmembrane region" description="Helical" evidence="7">
    <location>
        <begin position="276"/>
        <end position="294"/>
    </location>
</feature>
<keyword evidence="4 7" id="KW-0812">Transmembrane</keyword>
<proteinExistence type="inferred from homology"/>
<feature type="transmembrane region" description="Helical" evidence="7">
    <location>
        <begin position="47"/>
        <end position="68"/>
    </location>
</feature>
<gene>
    <name evidence="8" type="ORF">SAMN02745885_00481</name>
</gene>
<accession>A0A1T4M8W0</accession>
<keyword evidence="9" id="KW-1185">Reference proteome</keyword>
<dbReference type="Proteomes" id="UP000189933">
    <property type="component" value="Unassembled WGS sequence"/>
</dbReference>
<dbReference type="OrthoDB" id="9811391at2"/>
<feature type="transmembrane region" description="Helical" evidence="7">
    <location>
        <begin position="89"/>
        <end position="107"/>
    </location>
</feature>
<evidence type="ECO:0000313" key="8">
    <source>
        <dbReference type="EMBL" id="SJZ63372.1"/>
    </source>
</evidence>
<comment type="subcellular location">
    <subcellularLocation>
        <location evidence="1">Cell membrane</location>
        <topology evidence="1">Multi-pass membrane protein</topology>
    </subcellularLocation>
</comment>
<dbReference type="InterPro" id="IPR018383">
    <property type="entry name" value="UPF0324_pro"/>
</dbReference>